<dbReference type="PANTHER" id="PTHR10996:SF178">
    <property type="entry name" value="2-HYDROXYACID DEHYDROGENASE YGL185C-RELATED"/>
    <property type="match status" value="1"/>
</dbReference>
<evidence type="ECO:0000256" key="4">
    <source>
        <dbReference type="RuleBase" id="RU003719"/>
    </source>
</evidence>
<name>A0A1Y2LHF9_9PROT</name>
<keyword evidence="3" id="KW-0520">NAD</keyword>
<evidence type="ECO:0000259" key="6">
    <source>
        <dbReference type="Pfam" id="PF02826"/>
    </source>
</evidence>
<dbReference type="Pfam" id="PF02826">
    <property type="entry name" value="2-Hacid_dh_C"/>
    <property type="match status" value="1"/>
</dbReference>
<keyword evidence="1" id="KW-0521">NADP</keyword>
<dbReference type="InterPro" id="IPR006139">
    <property type="entry name" value="D-isomer_2_OHA_DH_cat_dom"/>
</dbReference>
<dbReference type="InterPro" id="IPR050223">
    <property type="entry name" value="D-isomer_2-hydroxyacid_DH"/>
</dbReference>
<dbReference type="GO" id="GO:0005829">
    <property type="term" value="C:cytosol"/>
    <property type="evidence" value="ECO:0007669"/>
    <property type="project" value="TreeGrafter"/>
</dbReference>
<dbReference type="RefSeq" id="WP_085616013.1">
    <property type="nucleotide sequence ID" value="NZ_JFKB01000002.1"/>
</dbReference>
<dbReference type="EMBL" id="JFKB01000002">
    <property type="protein sequence ID" value="OSQ49473.1"/>
    <property type="molecule type" value="Genomic_DNA"/>
</dbReference>
<evidence type="ECO:0000256" key="3">
    <source>
        <dbReference type="ARBA" id="ARBA00023027"/>
    </source>
</evidence>
<reference evidence="7 8" key="1">
    <citation type="submission" date="2014-03" db="EMBL/GenBank/DDBJ databases">
        <title>The draft genome sequence of Thalassospira alkalitolerans JCM 18968.</title>
        <authorList>
            <person name="Lai Q."/>
            <person name="Shao Z."/>
        </authorList>
    </citation>
    <scope>NUCLEOTIDE SEQUENCE [LARGE SCALE GENOMIC DNA]</scope>
    <source>
        <strain evidence="7 8">JCM 18968</strain>
    </source>
</reference>
<protein>
    <submittedName>
        <fullName evidence="7">Dihydrofolate reductase</fullName>
    </submittedName>
</protein>
<dbReference type="GO" id="GO:0051287">
    <property type="term" value="F:NAD binding"/>
    <property type="evidence" value="ECO:0007669"/>
    <property type="project" value="InterPro"/>
</dbReference>
<dbReference type="Pfam" id="PF00389">
    <property type="entry name" value="2-Hacid_dh"/>
    <property type="match status" value="1"/>
</dbReference>
<evidence type="ECO:0000313" key="7">
    <source>
        <dbReference type="EMBL" id="OSQ49473.1"/>
    </source>
</evidence>
<dbReference type="GO" id="GO:0016618">
    <property type="term" value="F:hydroxypyruvate reductase [NAD(P)H] activity"/>
    <property type="evidence" value="ECO:0007669"/>
    <property type="project" value="TreeGrafter"/>
</dbReference>
<evidence type="ECO:0000256" key="2">
    <source>
        <dbReference type="ARBA" id="ARBA00023002"/>
    </source>
</evidence>
<keyword evidence="2 4" id="KW-0560">Oxidoreductase</keyword>
<dbReference type="AlphaFoldDB" id="A0A1Y2LHF9"/>
<dbReference type="OrthoDB" id="9793626at2"/>
<feature type="domain" description="D-isomer specific 2-hydroxyacid dehydrogenase NAD-binding" evidence="6">
    <location>
        <begin position="111"/>
        <end position="283"/>
    </location>
</feature>
<dbReference type="SUPFAM" id="SSF52283">
    <property type="entry name" value="Formate/glycerate dehydrogenase catalytic domain-like"/>
    <property type="match status" value="1"/>
</dbReference>
<dbReference type="STRING" id="1293890.TALK_03715"/>
<dbReference type="Proteomes" id="UP000193396">
    <property type="component" value="Unassembled WGS sequence"/>
</dbReference>
<accession>A0A1Y2LHF9</accession>
<sequence>MPVSESHILVVSPIRPRHMDELAAKYILHRWDQAADKDAFLANIADRITALVSTAGVGVPSDLIEKLPNLKVITSFGVGYDAIDIAACTARGIRVSNTPDVLNDDVADTAIMLLLATLRNLVVGDQWARSGQWSENGAMALTTSARGKKLGIVGLGRIGQAIASRAVPMGMEIGYFGRNQKPVDYHYDADLIKLADWADVLMISCPGGAATKDMINADVLKALGRRGYVVNIARGSVIDEPALIAALKDGVIAGAGLDVFHNEPHMDRGFAKCANVVLYPHHASGTVETRDAMAQMVVDNLQSWFASGKLISSVN</sequence>
<dbReference type="CDD" id="cd12156">
    <property type="entry name" value="HPPR"/>
    <property type="match status" value="1"/>
</dbReference>
<dbReference type="InterPro" id="IPR036291">
    <property type="entry name" value="NAD(P)-bd_dom_sf"/>
</dbReference>
<dbReference type="FunFam" id="3.40.50.720:FF:000213">
    <property type="entry name" value="Putative 2-hydroxyacid dehydrogenase"/>
    <property type="match status" value="1"/>
</dbReference>
<feature type="domain" description="D-isomer specific 2-hydroxyacid dehydrogenase catalytic" evidence="5">
    <location>
        <begin position="8"/>
        <end position="315"/>
    </location>
</feature>
<evidence type="ECO:0000256" key="1">
    <source>
        <dbReference type="ARBA" id="ARBA00022857"/>
    </source>
</evidence>
<keyword evidence="8" id="KW-1185">Reference proteome</keyword>
<dbReference type="PANTHER" id="PTHR10996">
    <property type="entry name" value="2-HYDROXYACID DEHYDROGENASE-RELATED"/>
    <property type="match status" value="1"/>
</dbReference>
<gene>
    <name evidence="7" type="ORF">TALK_03715</name>
</gene>
<dbReference type="InterPro" id="IPR006140">
    <property type="entry name" value="D-isomer_DH_NAD-bd"/>
</dbReference>
<comment type="caution">
    <text evidence="7">The sequence shown here is derived from an EMBL/GenBank/DDBJ whole genome shotgun (WGS) entry which is preliminary data.</text>
</comment>
<comment type="similarity">
    <text evidence="4">Belongs to the D-isomer specific 2-hydroxyacid dehydrogenase family.</text>
</comment>
<organism evidence="7 8">
    <name type="scientific">Thalassospira alkalitolerans</name>
    <dbReference type="NCBI Taxonomy" id="1293890"/>
    <lineage>
        <taxon>Bacteria</taxon>
        <taxon>Pseudomonadati</taxon>
        <taxon>Pseudomonadota</taxon>
        <taxon>Alphaproteobacteria</taxon>
        <taxon>Rhodospirillales</taxon>
        <taxon>Thalassospiraceae</taxon>
        <taxon>Thalassospira</taxon>
    </lineage>
</organism>
<dbReference type="GO" id="GO:0030267">
    <property type="term" value="F:glyoxylate reductase (NADPH) activity"/>
    <property type="evidence" value="ECO:0007669"/>
    <property type="project" value="TreeGrafter"/>
</dbReference>
<evidence type="ECO:0000259" key="5">
    <source>
        <dbReference type="Pfam" id="PF00389"/>
    </source>
</evidence>
<proteinExistence type="inferred from homology"/>
<dbReference type="SUPFAM" id="SSF51735">
    <property type="entry name" value="NAD(P)-binding Rossmann-fold domains"/>
    <property type="match status" value="1"/>
</dbReference>
<dbReference type="Gene3D" id="3.40.50.720">
    <property type="entry name" value="NAD(P)-binding Rossmann-like Domain"/>
    <property type="match status" value="2"/>
</dbReference>
<evidence type="ECO:0000313" key="8">
    <source>
        <dbReference type="Proteomes" id="UP000193396"/>
    </source>
</evidence>